<protein>
    <submittedName>
        <fullName evidence="2">Uncharacterized protein</fullName>
    </submittedName>
</protein>
<sequence length="127" mass="14508">MIYVCDESNFLQNTICYRAVYEEDKDNCSFKCKDQKQHLLASFRTNIGTSSTTPSLSDYARLTADEVKFTCDYILCKSRCRSKELISKCGPEAETTLTTTYRYVIASVKSINKFTFDSLDAENSQKL</sequence>
<proteinExistence type="predicted"/>
<name>A0A915L2Q0_ROMCU</name>
<dbReference type="WBParaSite" id="nRc.2.0.1.t44033-RA">
    <property type="protein sequence ID" value="nRc.2.0.1.t44033-RA"/>
    <property type="gene ID" value="nRc.2.0.1.g44033"/>
</dbReference>
<evidence type="ECO:0000313" key="2">
    <source>
        <dbReference type="WBParaSite" id="nRc.2.0.1.t44033-RA"/>
    </source>
</evidence>
<organism evidence="1 2">
    <name type="scientific">Romanomermis culicivorax</name>
    <name type="common">Nematode worm</name>
    <dbReference type="NCBI Taxonomy" id="13658"/>
    <lineage>
        <taxon>Eukaryota</taxon>
        <taxon>Metazoa</taxon>
        <taxon>Ecdysozoa</taxon>
        <taxon>Nematoda</taxon>
        <taxon>Enoplea</taxon>
        <taxon>Dorylaimia</taxon>
        <taxon>Mermithida</taxon>
        <taxon>Mermithoidea</taxon>
        <taxon>Mermithidae</taxon>
        <taxon>Romanomermis</taxon>
    </lineage>
</organism>
<dbReference type="Proteomes" id="UP000887565">
    <property type="component" value="Unplaced"/>
</dbReference>
<accession>A0A915L2Q0</accession>
<reference evidence="2" key="1">
    <citation type="submission" date="2022-11" db="UniProtKB">
        <authorList>
            <consortium name="WormBaseParasite"/>
        </authorList>
    </citation>
    <scope>IDENTIFICATION</scope>
</reference>
<evidence type="ECO:0000313" key="1">
    <source>
        <dbReference type="Proteomes" id="UP000887565"/>
    </source>
</evidence>
<dbReference type="AlphaFoldDB" id="A0A915L2Q0"/>
<keyword evidence="1" id="KW-1185">Reference proteome</keyword>